<reference evidence="1" key="1">
    <citation type="submission" date="2017-10" db="EMBL/GenBank/DDBJ databases">
        <title>Chryseobacterium sp. B5 is a hydrocarbonoclastic and plant growth promoting bacterium.</title>
        <authorList>
            <person name="Thijs S."/>
            <person name="Gkorezis P."/>
            <person name="Van Hamme J."/>
        </authorList>
    </citation>
    <scope>NUCLEOTIDE SEQUENCE</scope>
    <source>
        <strain evidence="1">B5</strain>
    </source>
</reference>
<dbReference type="Pfam" id="PF08857">
    <property type="entry name" value="ParBc_2"/>
    <property type="match status" value="1"/>
</dbReference>
<dbReference type="EMBL" id="PEKC01000226">
    <property type="protein sequence ID" value="PII31048.1"/>
    <property type="molecule type" value="Genomic_DNA"/>
</dbReference>
<comment type="caution">
    <text evidence="1">The sequence shown here is derived from an EMBL/GenBank/DDBJ whole genome shotgun (WGS) entry which is preliminary data.</text>
</comment>
<dbReference type="PIRSF" id="PIRSF029669">
    <property type="entry name" value="UCP029669"/>
    <property type="match status" value="1"/>
</dbReference>
<proteinExistence type="predicted"/>
<dbReference type="InterPro" id="IPR016932">
    <property type="entry name" value="UCP029669"/>
</dbReference>
<accession>A0A2G7STV3</accession>
<name>A0A2G7STV3_9FLAO</name>
<dbReference type="Gene3D" id="3.90.1530.10">
    <property type="entry name" value="Conserved hypothetical protein from pyrococcus furiosus pfu- 392566-001, ParB domain"/>
    <property type="match status" value="1"/>
</dbReference>
<sequence length="212" mass="24260">MRAQQHLTRVPLDALRPTQMTIGAAEVQTKRAQWSRLKRKEREGLLASHWFPAVLGPRGLHYIVDHHHLGLALTQESVEQVWVMQLADFSEADPLMFWRLMEFHQWAHPYDERGRRCDWAKMPEQLDRLRDDPYRSLAGAVRKAGGYAKDTAPFVEFLWADFFRTRFAPKDLRSGKGDVALPDQALHEALGLAHGAEARYLPGWSGVVAPQS</sequence>
<dbReference type="InterPro" id="IPR014956">
    <property type="entry name" value="ParBc_2"/>
</dbReference>
<organism evidence="1">
    <name type="scientific">Chryseobacterium sp. B5</name>
    <dbReference type="NCBI Taxonomy" id="2050562"/>
    <lineage>
        <taxon>Bacteria</taxon>
        <taxon>Pseudomonadati</taxon>
        <taxon>Bacteroidota</taxon>
        <taxon>Flavobacteriia</taxon>
        <taxon>Flavobacteriales</taxon>
        <taxon>Weeksellaceae</taxon>
        <taxon>Chryseobacterium group</taxon>
        <taxon>Chryseobacterium</taxon>
    </lineage>
</organism>
<evidence type="ECO:0000313" key="1">
    <source>
        <dbReference type="EMBL" id="PII31048.1"/>
    </source>
</evidence>
<dbReference type="AlphaFoldDB" id="A0A2G7STV3"/>
<dbReference type="CDD" id="cd16390">
    <property type="entry name" value="ParB_N_Srx_like"/>
    <property type="match status" value="1"/>
</dbReference>
<dbReference type="InterPro" id="IPR036086">
    <property type="entry name" value="ParB/Sulfiredoxin_sf"/>
</dbReference>
<dbReference type="Gene3D" id="1.10.8.10">
    <property type="entry name" value="DNA helicase RuvA subunit, C-terminal domain"/>
    <property type="match status" value="1"/>
</dbReference>
<gene>
    <name evidence="1" type="ORF">CTI11_27970</name>
</gene>
<dbReference type="SUPFAM" id="SSF110849">
    <property type="entry name" value="ParB/Sulfiredoxin"/>
    <property type="match status" value="1"/>
</dbReference>
<protein>
    <submittedName>
        <fullName evidence="1">Chromosome partitioning protein ParB</fullName>
    </submittedName>
</protein>